<keyword evidence="2" id="KW-1185">Reference proteome</keyword>
<organism evidence="1 2">
    <name type="scientific">Legionella hackeliae</name>
    <dbReference type="NCBI Taxonomy" id="449"/>
    <lineage>
        <taxon>Bacteria</taxon>
        <taxon>Pseudomonadati</taxon>
        <taxon>Pseudomonadota</taxon>
        <taxon>Gammaproteobacteria</taxon>
        <taxon>Legionellales</taxon>
        <taxon>Legionellaceae</taxon>
        <taxon>Legionella</taxon>
    </lineage>
</organism>
<dbReference type="KEGG" id="lha:LHA_1333"/>
<name>A0A0A8UNC7_LEGHA</name>
<gene>
    <name evidence="1" type="ORF">LHA_1333</name>
</gene>
<evidence type="ECO:0000313" key="2">
    <source>
        <dbReference type="Proteomes" id="UP000032803"/>
    </source>
</evidence>
<dbReference type="Proteomes" id="UP000032803">
    <property type="component" value="Chromosome I"/>
</dbReference>
<proteinExistence type="predicted"/>
<accession>A0A0A8UNC7</accession>
<dbReference type="AlphaFoldDB" id="A0A0A8UNC7"/>
<dbReference type="HOGENOM" id="CLU_2770794_0_0_6"/>
<reference evidence="2" key="1">
    <citation type="submission" date="2014-09" db="EMBL/GenBank/DDBJ databases">
        <authorList>
            <person name="Gomez-Valero L."/>
        </authorList>
    </citation>
    <scope>NUCLEOTIDE SEQUENCE [LARGE SCALE GENOMIC DNA]</scope>
    <source>
        <strain evidence="2">ATCC35250</strain>
    </source>
</reference>
<evidence type="ECO:0000313" key="1">
    <source>
        <dbReference type="EMBL" id="CEK10380.1"/>
    </source>
</evidence>
<protein>
    <submittedName>
        <fullName evidence="1">Uncharacterized protein</fullName>
    </submittedName>
</protein>
<dbReference type="EMBL" id="LN681225">
    <property type="protein sequence ID" value="CEK10380.1"/>
    <property type="molecule type" value="Genomic_DNA"/>
</dbReference>
<sequence length="69" mass="8055">MIMSKPKMLRPRFRKEAFLLVKAITTTKSRKDIQPALREKSYPDVNSLSINARQAVKIDRLFYSLKVCL</sequence>